<feature type="compositionally biased region" description="Pro residues" evidence="1">
    <location>
        <begin position="70"/>
        <end position="95"/>
    </location>
</feature>
<organism evidence="2 3">
    <name type="scientific">Leucocoprinus leucothites</name>
    <dbReference type="NCBI Taxonomy" id="201217"/>
    <lineage>
        <taxon>Eukaryota</taxon>
        <taxon>Fungi</taxon>
        <taxon>Dikarya</taxon>
        <taxon>Basidiomycota</taxon>
        <taxon>Agaricomycotina</taxon>
        <taxon>Agaricomycetes</taxon>
        <taxon>Agaricomycetidae</taxon>
        <taxon>Agaricales</taxon>
        <taxon>Agaricineae</taxon>
        <taxon>Agaricaceae</taxon>
        <taxon>Leucocoprinus</taxon>
    </lineage>
</organism>
<evidence type="ECO:0000313" key="3">
    <source>
        <dbReference type="Proteomes" id="UP000559027"/>
    </source>
</evidence>
<dbReference type="AlphaFoldDB" id="A0A8H5LKY2"/>
<feature type="region of interest" description="Disordered" evidence="1">
    <location>
        <begin position="63"/>
        <end position="95"/>
    </location>
</feature>
<name>A0A8H5LKY2_9AGAR</name>
<accession>A0A8H5LKY2</accession>
<evidence type="ECO:0000256" key="1">
    <source>
        <dbReference type="SAM" id="MobiDB-lite"/>
    </source>
</evidence>
<protein>
    <submittedName>
        <fullName evidence="2">Uncharacterized protein</fullName>
    </submittedName>
</protein>
<dbReference type="Proteomes" id="UP000559027">
    <property type="component" value="Unassembled WGS sequence"/>
</dbReference>
<proteinExistence type="predicted"/>
<comment type="caution">
    <text evidence="2">The sequence shown here is derived from an EMBL/GenBank/DDBJ whole genome shotgun (WGS) entry which is preliminary data.</text>
</comment>
<sequence length="145" mass="16018">MVEVLDHGPDALPFPDVPTSLPELFTATHRLLQAQTKCISTRLSSLRSSLRALQELCTDLPTPSVLSALPDPPLRNKPSPSLSPPTPNYSHPPPNPLLSLVLRDQFSKHQFGSTATFKIHQLRALRAYDWLHSIYSPLQSPGPMP</sequence>
<reference evidence="2 3" key="1">
    <citation type="journal article" date="2020" name="ISME J.">
        <title>Uncovering the hidden diversity of litter-decomposition mechanisms in mushroom-forming fungi.</title>
        <authorList>
            <person name="Floudas D."/>
            <person name="Bentzer J."/>
            <person name="Ahren D."/>
            <person name="Johansson T."/>
            <person name="Persson P."/>
            <person name="Tunlid A."/>
        </authorList>
    </citation>
    <scope>NUCLEOTIDE SEQUENCE [LARGE SCALE GENOMIC DNA]</scope>
    <source>
        <strain evidence="2 3">CBS 146.42</strain>
    </source>
</reference>
<dbReference type="EMBL" id="JAACJO010000003">
    <property type="protein sequence ID" value="KAF5361027.1"/>
    <property type="molecule type" value="Genomic_DNA"/>
</dbReference>
<keyword evidence="3" id="KW-1185">Reference proteome</keyword>
<gene>
    <name evidence="2" type="ORF">D9756_004443</name>
</gene>
<evidence type="ECO:0000313" key="2">
    <source>
        <dbReference type="EMBL" id="KAF5361027.1"/>
    </source>
</evidence>